<dbReference type="Proteomes" id="UP000749471">
    <property type="component" value="Unassembled WGS sequence"/>
</dbReference>
<keyword evidence="2" id="KW-1185">Reference proteome</keyword>
<dbReference type="EMBL" id="JAHLPM010000001">
    <property type="protein sequence ID" value="MBU5436755.1"/>
    <property type="molecule type" value="Genomic_DNA"/>
</dbReference>
<proteinExistence type="predicted"/>
<gene>
    <name evidence="1" type="ORF">KQI42_01975</name>
</gene>
<organism evidence="1 2">
    <name type="scientific">Tissierella simiarum</name>
    <dbReference type="NCBI Taxonomy" id="2841534"/>
    <lineage>
        <taxon>Bacteria</taxon>
        <taxon>Bacillati</taxon>
        <taxon>Bacillota</taxon>
        <taxon>Tissierellia</taxon>
        <taxon>Tissierellales</taxon>
        <taxon>Tissierellaceae</taxon>
        <taxon>Tissierella</taxon>
    </lineage>
</organism>
<reference evidence="1 2" key="1">
    <citation type="submission" date="2021-06" db="EMBL/GenBank/DDBJ databases">
        <authorList>
            <person name="Sun Q."/>
            <person name="Li D."/>
        </authorList>
    </citation>
    <scope>NUCLEOTIDE SEQUENCE [LARGE SCALE GENOMIC DNA]</scope>
    <source>
        <strain evidence="1 2">MSJ-40</strain>
    </source>
</reference>
<protein>
    <submittedName>
        <fullName evidence="1">Uncharacterized protein</fullName>
    </submittedName>
</protein>
<evidence type="ECO:0000313" key="1">
    <source>
        <dbReference type="EMBL" id="MBU5436755.1"/>
    </source>
</evidence>
<comment type="caution">
    <text evidence="1">The sequence shown here is derived from an EMBL/GenBank/DDBJ whole genome shotgun (WGS) entry which is preliminary data.</text>
</comment>
<name>A0ABS6E1H1_9FIRM</name>
<dbReference type="RefSeq" id="WP_216516190.1">
    <property type="nucleotide sequence ID" value="NZ_JAHLPM010000001.1"/>
</dbReference>
<accession>A0ABS6E1H1</accession>
<evidence type="ECO:0000313" key="2">
    <source>
        <dbReference type="Proteomes" id="UP000749471"/>
    </source>
</evidence>
<sequence length="219" mass="25749">MLINGWKTLIIRCNHCGKLEEYDFNIFEIMSNCHTEFQCSCGNKVVTIDTKPDRTGYFKLTCFTCGDEHLYKFHMMDLFTNDKIYNCYYGDDICFIGNRKAENRLLLEESVSVEKIFREKNIMNYFTDFKIIATSLHRLGQMERNGLVSCECGSSKIEIKLFFDRIELKCEQCNSVKIIYAETEEDLNVLINKDKIVLREQNISCIDSMGEKMRDFKKK</sequence>